<dbReference type="RefSeq" id="WP_148136947.1">
    <property type="nucleotide sequence ID" value="NZ_CP017634.1"/>
</dbReference>
<dbReference type="Proteomes" id="UP000323521">
    <property type="component" value="Chromosome"/>
</dbReference>
<dbReference type="Gene3D" id="2.60.220.30">
    <property type="match status" value="1"/>
</dbReference>
<feature type="domain" description="SLH" evidence="2">
    <location>
        <begin position="1152"/>
        <end position="1210"/>
    </location>
</feature>
<evidence type="ECO:0000313" key="4">
    <source>
        <dbReference type="Proteomes" id="UP000323521"/>
    </source>
</evidence>
<dbReference type="InterPro" id="IPR027954">
    <property type="entry name" value="Transcobalamin-like_C"/>
</dbReference>
<dbReference type="InterPro" id="IPR051465">
    <property type="entry name" value="Cell_Envelope_Struct_Comp"/>
</dbReference>
<dbReference type="Pfam" id="PF14478">
    <property type="entry name" value="DUF4430"/>
    <property type="match status" value="1"/>
</dbReference>
<organism evidence="3 4">
    <name type="scientific">Formimonas warabiya</name>
    <dbReference type="NCBI Taxonomy" id="1761012"/>
    <lineage>
        <taxon>Bacteria</taxon>
        <taxon>Bacillati</taxon>
        <taxon>Bacillota</taxon>
        <taxon>Clostridia</taxon>
        <taxon>Eubacteriales</taxon>
        <taxon>Peptococcaceae</taxon>
        <taxon>Candidatus Formimonas</taxon>
    </lineage>
</organism>
<keyword evidence="4" id="KW-1185">Reference proteome</keyword>
<feature type="domain" description="SLH" evidence="2">
    <location>
        <begin position="1028"/>
        <end position="1087"/>
    </location>
</feature>
<dbReference type="CDD" id="cd00688">
    <property type="entry name" value="ISOPREN_C2_like"/>
    <property type="match status" value="1"/>
</dbReference>
<dbReference type="KEGG" id="fwa:DCMF_25005"/>
<evidence type="ECO:0000259" key="2">
    <source>
        <dbReference type="PROSITE" id="PS51272"/>
    </source>
</evidence>
<dbReference type="PANTHER" id="PTHR43308">
    <property type="entry name" value="OUTER MEMBRANE PROTEIN ALPHA-RELATED"/>
    <property type="match status" value="1"/>
</dbReference>
<dbReference type="PROSITE" id="PS51272">
    <property type="entry name" value="SLH"/>
    <property type="match status" value="3"/>
</dbReference>
<proteinExistence type="predicted"/>
<dbReference type="EMBL" id="CP017634">
    <property type="protein sequence ID" value="ATW27577.1"/>
    <property type="molecule type" value="Genomic_DNA"/>
</dbReference>
<dbReference type="SUPFAM" id="SSF48239">
    <property type="entry name" value="Terpenoid cyclases/Protein prenyltransferases"/>
    <property type="match status" value="1"/>
</dbReference>
<feature type="domain" description="SLH" evidence="2">
    <location>
        <begin position="1088"/>
        <end position="1151"/>
    </location>
</feature>
<dbReference type="AlphaFoldDB" id="A0A3G1KYW6"/>
<sequence>MQRKLGISLFLIFLMVLVFAPPVLGAETTSLEEALENTVSYYVYHDTTLTNWEEVVGLSRAGEDVSAETWQVEVWDVDSLDQSSDSGTYATYIMSMLAAGEDPADFQGRNLVEELADRQTEEGDFGGWLTSTIWSIVALDQADADYHISGAMAFLLDQRTSDGGFALSGDTADPDVTGFALMALAPHTNITEVSAAIDEAQNCLKELQTENGGFGTTENASSISAVIRGLIACGEDVTSSAWVKNNHTMIDALFEFQLDDYSFCWKKDTPTTNSLSTRQALVAIADLVAAGYGSYEIGGNGTGGGGEEPSDEIHVTIRVEGLEETGTILEKTALDLAGGSKLFDALKKALDEAGIENHINPSVDWLNTGDITINTERDLSHDFYWMYSVNDQLDTDTNPELNEGDSITVYLSYYSTDLATAYAKLNLNTEEAKKGDTVVATVYQSDGGWPASYIPAPGVTVHFGNNVYTTDENGQVAVTIQEAGTYQVYGEKYSDDGIPVIVKTDQKTVTVEEINVTVRVEGLKETGTILEKTALKVARGSKLFDALKKALDDGGIGNSINPAADWLNTGDITIDTTRDLSHDFYWMYMVNDALDTDVNPELNEGDSIAVYLSYYSTDLATAYAKLTVDKTELKAGATLLISVFKSDGGWPASYIPAPGATVHFGNQVYTANENGQVTITPKTAGTFDVYGEKYQEDGIPELVQTDKVQVVVKSGGSSGGSEEGITVKVAVVGKDEELLFGPDSVELSEDDTYGVTALGALDATGLDWEFSKDEEGFVVEIDGQRNKGQDGWMYKVNNNVPDNSAQETRVKKGDKIIWWYSTDAMDTEGPDWDDLEDLEEGSSAGGTSVTTKEITKSALTSHKDDLTGLKQNTLLNQDQKMSAQAAENLKDILAKNTVSLSLDAGQSESFVADQEVSLLIPAQGLTQTIKITVAEVPSAEQPKQFAVKLGSSVYEFGPGGTKFQEPATIAIKVPLTADLDIDKLAPAWYNEETGAWVTVPALIDLKTGLVVFQADHFTKFAVVQLPARKSFPDVGDNMAWAKEAVEILAGQGFVNGTGAGFEPKRTISRAEFVKMVVTALGMGEKTYESGLFSDVKEGDWYAGYVQSGYENQIITGAAEGKFRPQDSISRNEVAAILYRLQEATPVSSQNNPLPFKDGVKIPAWAVSGIQYVHRQELMTGYEDGTFKGSNSLTRAEAAVTLYRYLELEEK</sequence>
<dbReference type="Gene3D" id="2.170.130.30">
    <property type="match status" value="1"/>
</dbReference>
<dbReference type="Pfam" id="PF00395">
    <property type="entry name" value="SLH"/>
    <property type="match status" value="3"/>
</dbReference>
<dbReference type="InterPro" id="IPR001119">
    <property type="entry name" value="SLH_dom"/>
</dbReference>
<dbReference type="InterPro" id="IPR008930">
    <property type="entry name" value="Terpenoid_cyclase/PrenylTrfase"/>
</dbReference>
<evidence type="ECO:0000313" key="3">
    <source>
        <dbReference type="EMBL" id="ATW27577.1"/>
    </source>
</evidence>
<dbReference type="Gene3D" id="1.50.10.20">
    <property type="match status" value="1"/>
</dbReference>
<reference evidence="3 4" key="1">
    <citation type="submission" date="2016-10" db="EMBL/GenBank/DDBJ databases">
        <title>Complete Genome Sequence of Peptococcaceae strain DCMF.</title>
        <authorList>
            <person name="Edwards R.J."/>
            <person name="Holland S.I."/>
            <person name="Deshpande N.P."/>
            <person name="Wong Y.K."/>
            <person name="Ertan H."/>
            <person name="Manefield M."/>
            <person name="Russell T.L."/>
            <person name="Lee M.J."/>
        </authorList>
    </citation>
    <scope>NUCLEOTIDE SEQUENCE [LARGE SCALE GENOMIC DNA]</scope>
    <source>
        <strain evidence="3 4">DCMF</strain>
    </source>
</reference>
<protein>
    <recommendedName>
        <fullName evidence="2">SLH domain-containing protein</fullName>
    </recommendedName>
</protein>
<dbReference type="OrthoDB" id="1947068at2"/>
<accession>A0A3G1KYW6</accession>
<name>A0A3G1KYW6_FORW1</name>
<gene>
    <name evidence="3" type="ORF">DCMF_25005</name>
</gene>
<evidence type="ECO:0000256" key="1">
    <source>
        <dbReference type="ARBA" id="ARBA00022737"/>
    </source>
</evidence>
<keyword evidence="1" id="KW-0677">Repeat</keyword>